<comment type="pathway">
    <text evidence="1">Purine metabolism; IMP biosynthesis via de novo pathway; 5-amino-1-(5-phospho-D-ribosyl)imidazole from N(2)-formyl-N(1)-(5-phospho-D-ribosyl)glycinamide: step 2/2.</text>
</comment>
<dbReference type="SUPFAM" id="SSF54211">
    <property type="entry name" value="Ribosomal protein S5 domain 2-like"/>
    <property type="match status" value="1"/>
</dbReference>
<feature type="region of interest" description="Disordered" evidence="20">
    <location>
        <begin position="107"/>
        <end position="126"/>
    </location>
</feature>
<dbReference type="Pfam" id="PF00586">
    <property type="entry name" value="AIRS"/>
    <property type="match status" value="1"/>
</dbReference>
<dbReference type="InterPro" id="IPR010918">
    <property type="entry name" value="PurM-like_C_dom"/>
</dbReference>
<dbReference type="FunFam" id="3.90.650.10:FF:000007">
    <property type="entry name" value="Trifunctional purine biosynthetic protein adenosine-3"/>
    <property type="match status" value="1"/>
</dbReference>
<dbReference type="FunFam" id="3.30.70.890:FF:000016">
    <property type="entry name" value="Homoserine kinase"/>
    <property type="match status" value="1"/>
</dbReference>
<dbReference type="SUPFAM" id="SSF55326">
    <property type="entry name" value="PurM N-terminal domain-like"/>
    <property type="match status" value="1"/>
</dbReference>
<dbReference type="Pfam" id="PF00288">
    <property type="entry name" value="GHMP_kinases_N"/>
    <property type="match status" value="1"/>
</dbReference>
<dbReference type="InterPro" id="IPR020568">
    <property type="entry name" value="Ribosomal_Su5_D2-typ_SF"/>
</dbReference>
<feature type="domain" description="PurM-like N-terminal" evidence="22">
    <location>
        <begin position="576"/>
        <end position="679"/>
    </location>
</feature>
<dbReference type="PROSITE" id="PS00627">
    <property type="entry name" value="GHMP_KINASES_ATP"/>
    <property type="match status" value="1"/>
</dbReference>
<keyword evidence="15" id="KW-0756">Sterol biosynthesis</keyword>
<evidence type="ECO:0000256" key="15">
    <source>
        <dbReference type="ARBA" id="ARBA00023011"/>
    </source>
</evidence>
<dbReference type="GO" id="GO:0009088">
    <property type="term" value="P:threonine biosynthetic process"/>
    <property type="evidence" value="ECO:0007669"/>
    <property type="project" value="UniProtKB-UniPathway"/>
</dbReference>
<dbReference type="GO" id="GO:0004641">
    <property type="term" value="F:phosphoribosylformylglycinamidine cyclo-ligase activity"/>
    <property type="evidence" value="ECO:0007669"/>
    <property type="project" value="UniProtKB-EC"/>
</dbReference>
<sequence>MAVHVYSYVNYYYKGPLEFYSDQDKDNNLPAPPTYPKKPSYQRKNESLESFYNRQKEWEANRPPEVIQEIQGAHMTQAYYTKHLLPLYIEAIKKARQQDPSKNWLLQEDNDPSHGTRSSHNVVTAKKQEHQIKSLITAQRRTVLSPLQAAAAAAAAAAAMTTVIRVPCSSANIGPGFDVIGLALNVYLEVAVTVSAKTASEHSLNCRITYEGVGAESVPLVPEDNLITRTAVYVLRCHGIRAFPAETHVHIKNPIPLGRGLGSSGAAIVAGVNLANEVGDLRLTKARMLDYCLMEERHPDNVAAALYGGFVGTYLNELTPEDTERLEIPLSEVLPEPAGGVDTGLRPPEPPHDIGHFKKFKWAPEIKCICIIPDFEVSTAKAREVLPTTFSRKDAIFNMQRLALLTSALGDSPPDPDMIYTAMQDKLHQPYRRGLIPGLTEILQSVTPQSHPGLLGICLSGAGPTILALATHNFDAIASHLLEQFKKENITCEWKLLQPAEEGTTVVRPSSPLQLQGGEALTYESSGVSIDAGNQLVKQIKASVASTRRPGADAEIGGFGGLLDLQAAGYTEAPILVGAIDGIGTKVKIAFEMGKHDTVGIDLVAMNVNDLVVQGAEPLMFLDYYACSKLDVESAAAFVRGVADGCRQSACALVGGETAEMPGLYQAGEYDAGGAAIGAIKKGTTILPDKQAMEAGDVLLGLASNGAHSNGFSLIRKIIETKGLSFHDAAPWSLEESVGTSLLAPTKIYVKSLLAATRKGMIKGMAHITGGGLLENIPRMLPDTLAAELDAKTWAVPKVFLWLKEAGRIEDKEFARTWNTGLGMVLVVDSRNARATTEILQEYGETVFTVGSLVKRKEADCVVQNMHVWR</sequence>
<evidence type="ECO:0000256" key="3">
    <source>
        <dbReference type="ARBA" id="ARBA00007370"/>
    </source>
</evidence>
<keyword evidence="17" id="KW-0443">Lipid metabolism</keyword>
<evidence type="ECO:0000256" key="18">
    <source>
        <dbReference type="ARBA" id="ARBA00049913"/>
    </source>
</evidence>
<evidence type="ECO:0000256" key="11">
    <source>
        <dbReference type="ARBA" id="ARBA00022741"/>
    </source>
</evidence>
<dbReference type="Gene3D" id="3.30.70.890">
    <property type="entry name" value="GHMP kinase, C-terminal domain"/>
    <property type="match status" value="1"/>
</dbReference>
<protein>
    <recommendedName>
        <fullName evidence="6">Homoserine kinase</fullName>
        <ecNumber evidence="4">2.7.1.39</ecNumber>
        <ecNumber evidence="5">6.3.3.1</ecNumber>
    </recommendedName>
</protein>
<dbReference type="InterPro" id="IPR006203">
    <property type="entry name" value="GHMP_knse_ATP-bd_CS"/>
</dbReference>
<dbReference type="Gene3D" id="3.30.420.10">
    <property type="entry name" value="Ribonuclease H-like superfamily/Ribonuclease H"/>
    <property type="match status" value="1"/>
</dbReference>
<keyword evidence="25" id="KW-1185">Reference proteome</keyword>
<keyword evidence="11" id="KW-0547">Nucleotide-binding</keyword>
<dbReference type="InterPro" id="IPR036397">
    <property type="entry name" value="RNaseH_sf"/>
</dbReference>
<evidence type="ECO:0000256" key="4">
    <source>
        <dbReference type="ARBA" id="ARBA00012078"/>
    </source>
</evidence>
<evidence type="ECO:0000256" key="16">
    <source>
        <dbReference type="ARBA" id="ARBA00023166"/>
    </source>
</evidence>
<evidence type="ECO:0000256" key="9">
    <source>
        <dbReference type="ARBA" id="ARBA00022679"/>
    </source>
</evidence>
<dbReference type="OrthoDB" id="2018833at2759"/>
<keyword evidence="17" id="KW-0753">Steroid metabolism</keyword>
<dbReference type="CDD" id="cd02196">
    <property type="entry name" value="PurM"/>
    <property type="match status" value="1"/>
</dbReference>
<keyword evidence="15" id="KW-0444">Lipid biosynthesis</keyword>
<keyword evidence="8" id="KW-0028">Amino-acid biosynthesis</keyword>
<keyword evidence="14" id="KW-0067">ATP-binding</keyword>
<dbReference type="HAMAP" id="MF_00741">
    <property type="entry name" value="AIRS"/>
    <property type="match status" value="1"/>
</dbReference>
<dbReference type="InterPro" id="IPR036554">
    <property type="entry name" value="GHMP_kinase_C_sf"/>
</dbReference>
<dbReference type="SUPFAM" id="SSF55060">
    <property type="entry name" value="GHMP Kinase, C-terminal domain"/>
    <property type="match status" value="1"/>
</dbReference>
<proteinExistence type="inferred from homology"/>
<evidence type="ECO:0000256" key="2">
    <source>
        <dbReference type="ARBA" id="ARBA00005015"/>
    </source>
</evidence>
<keyword evidence="7 24" id="KW-0436">Ligase</keyword>
<comment type="pathway">
    <text evidence="2">Amino-acid biosynthesis; L-threonine biosynthesis; L-threonine from L-aspartate: step 4/5.</text>
</comment>
<dbReference type="InterPro" id="IPR000870">
    <property type="entry name" value="Homoserine_kinase"/>
</dbReference>
<evidence type="ECO:0000256" key="7">
    <source>
        <dbReference type="ARBA" id="ARBA00022598"/>
    </source>
</evidence>
<dbReference type="NCBIfam" id="TIGR00878">
    <property type="entry name" value="purM"/>
    <property type="match status" value="1"/>
</dbReference>
<dbReference type="PANTHER" id="PTHR10520:SF12">
    <property type="entry name" value="TRIFUNCTIONAL PURINE BIOSYNTHETIC PROTEIN ADENOSINE-3"/>
    <property type="match status" value="1"/>
</dbReference>
<gene>
    <name evidence="24" type="ORF">BCR34DRAFT_603690</name>
</gene>
<dbReference type="SUPFAM" id="SSF56042">
    <property type="entry name" value="PurM C-terminal domain-like"/>
    <property type="match status" value="1"/>
</dbReference>
<feature type="region of interest" description="Disordered" evidence="20">
    <location>
        <begin position="22"/>
        <end position="44"/>
    </location>
</feature>
<dbReference type="PANTHER" id="PTHR10520">
    <property type="entry name" value="TRIFUNCTIONAL PURINE BIOSYNTHETIC PROTEIN ADENOSINE-3-RELATED"/>
    <property type="match status" value="1"/>
</dbReference>
<dbReference type="STRING" id="1231657.A0A1Y1ZCS7"/>
<keyword evidence="13" id="KW-0418">Kinase</keyword>
<dbReference type="NCBIfam" id="TIGR00191">
    <property type="entry name" value="thrB"/>
    <property type="match status" value="1"/>
</dbReference>
<dbReference type="HAMAP" id="MF_00384">
    <property type="entry name" value="Homoser_kinase"/>
    <property type="match status" value="1"/>
</dbReference>
<keyword evidence="16" id="KW-1207">Sterol metabolism</keyword>
<dbReference type="InterPro" id="IPR036921">
    <property type="entry name" value="PurM-like_N_sf"/>
</dbReference>
<evidence type="ECO:0000259" key="21">
    <source>
        <dbReference type="Pfam" id="PF00288"/>
    </source>
</evidence>
<dbReference type="GO" id="GO:0005829">
    <property type="term" value="C:cytosol"/>
    <property type="evidence" value="ECO:0007669"/>
    <property type="project" value="TreeGrafter"/>
</dbReference>
<evidence type="ECO:0000256" key="10">
    <source>
        <dbReference type="ARBA" id="ARBA00022697"/>
    </source>
</evidence>
<evidence type="ECO:0000256" key="6">
    <source>
        <dbReference type="ARBA" id="ARBA00017858"/>
    </source>
</evidence>
<evidence type="ECO:0000313" key="24">
    <source>
        <dbReference type="EMBL" id="ORY08058.1"/>
    </source>
</evidence>
<dbReference type="GO" id="GO:0003676">
    <property type="term" value="F:nucleic acid binding"/>
    <property type="evidence" value="ECO:0007669"/>
    <property type="project" value="InterPro"/>
</dbReference>
<dbReference type="AlphaFoldDB" id="A0A1Y1ZCS7"/>
<evidence type="ECO:0000256" key="12">
    <source>
        <dbReference type="ARBA" id="ARBA00022755"/>
    </source>
</evidence>
<dbReference type="InterPro" id="IPR014721">
    <property type="entry name" value="Ribsml_uS5_D2-typ_fold_subgr"/>
</dbReference>
<feature type="domain" description="GHMP kinase N-terminal" evidence="21">
    <location>
        <begin position="225"/>
        <end position="309"/>
    </location>
</feature>
<dbReference type="GO" id="GO:0006189">
    <property type="term" value="P:'de novo' IMP biosynthetic process"/>
    <property type="evidence" value="ECO:0007669"/>
    <property type="project" value="UniProtKB-UniPathway"/>
</dbReference>
<feature type="compositionally biased region" description="Polar residues" evidence="20">
    <location>
        <begin position="113"/>
        <end position="122"/>
    </location>
</feature>
<accession>A0A1Y1ZCS7</accession>
<comment type="caution">
    <text evidence="24">The sequence shown here is derived from an EMBL/GenBank/DDBJ whole genome shotgun (WGS) entry which is preliminary data.</text>
</comment>
<dbReference type="GO" id="GO:0004637">
    <property type="term" value="F:phosphoribosylamine-glycine ligase activity"/>
    <property type="evidence" value="ECO:0007669"/>
    <property type="project" value="TreeGrafter"/>
</dbReference>
<dbReference type="PRINTS" id="PR00958">
    <property type="entry name" value="HOMSERKINASE"/>
</dbReference>
<dbReference type="FunFam" id="3.30.1330.10:FF:000001">
    <property type="entry name" value="Phosphoribosylformylglycinamidine cyclo-ligase"/>
    <property type="match status" value="1"/>
</dbReference>
<evidence type="ECO:0000256" key="17">
    <source>
        <dbReference type="ARBA" id="ARBA00023221"/>
    </source>
</evidence>
<dbReference type="Gene3D" id="3.90.650.10">
    <property type="entry name" value="PurM-like C-terminal domain"/>
    <property type="match status" value="1"/>
</dbReference>
<evidence type="ECO:0000256" key="13">
    <source>
        <dbReference type="ARBA" id="ARBA00022777"/>
    </source>
</evidence>
<dbReference type="EMBL" id="MCFA01000104">
    <property type="protein sequence ID" value="ORY08058.1"/>
    <property type="molecule type" value="Genomic_DNA"/>
</dbReference>
<feature type="domain" description="PurM-like C-terminal" evidence="23">
    <location>
        <begin position="694"/>
        <end position="860"/>
    </location>
</feature>
<evidence type="ECO:0000256" key="14">
    <source>
        <dbReference type="ARBA" id="ARBA00022840"/>
    </source>
</evidence>
<keyword evidence="9" id="KW-0808">Transferase</keyword>
<evidence type="ECO:0000256" key="5">
    <source>
        <dbReference type="ARBA" id="ARBA00013047"/>
    </source>
</evidence>
<keyword evidence="10" id="KW-0791">Threonine biosynthesis</keyword>
<dbReference type="FunFam" id="3.30.230.10:FF:000068">
    <property type="entry name" value="Homoserine kinase"/>
    <property type="match status" value="1"/>
</dbReference>
<dbReference type="Gene3D" id="3.30.1330.10">
    <property type="entry name" value="PurM-like, N-terminal domain"/>
    <property type="match status" value="1"/>
</dbReference>
<dbReference type="Proteomes" id="UP000193144">
    <property type="component" value="Unassembled WGS sequence"/>
</dbReference>
<keyword evidence="15" id="KW-0752">Steroid biosynthesis</keyword>
<evidence type="ECO:0000259" key="22">
    <source>
        <dbReference type="Pfam" id="PF00586"/>
    </source>
</evidence>
<dbReference type="EC" id="6.3.3.1" evidence="5"/>
<evidence type="ECO:0000256" key="8">
    <source>
        <dbReference type="ARBA" id="ARBA00022605"/>
    </source>
</evidence>
<dbReference type="InterPro" id="IPR016188">
    <property type="entry name" value="PurM-like_N"/>
</dbReference>
<dbReference type="GO" id="GO:0046084">
    <property type="term" value="P:adenine biosynthetic process"/>
    <property type="evidence" value="ECO:0007669"/>
    <property type="project" value="TreeGrafter"/>
</dbReference>
<evidence type="ECO:0000313" key="25">
    <source>
        <dbReference type="Proteomes" id="UP000193144"/>
    </source>
</evidence>
<dbReference type="GO" id="GO:0016126">
    <property type="term" value="P:sterol biosynthetic process"/>
    <property type="evidence" value="ECO:0007669"/>
    <property type="project" value="UniProtKB-KW"/>
</dbReference>
<dbReference type="EC" id="2.7.1.39" evidence="4"/>
<dbReference type="GO" id="GO:0005524">
    <property type="term" value="F:ATP binding"/>
    <property type="evidence" value="ECO:0007669"/>
    <property type="project" value="UniProtKB-KW"/>
</dbReference>
<dbReference type="UniPathway" id="UPA00074">
    <property type="reaction ID" value="UER00129"/>
</dbReference>
<name>A0A1Y1ZCS7_9PLEO</name>
<evidence type="ECO:0000256" key="1">
    <source>
        <dbReference type="ARBA" id="ARBA00004686"/>
    </source>
</evidence>
<dbReference type="GO" id="GO:0004413">
    <property type="term" value="F:homoserine kinase activity"/>
    <property type="evidence" value="ECO:0007669"/>
    <property type="project" value="UniProtKB-EC"/>
</dbReference>
<dbReference type="Gene3D" id="3.30.230.10">
    <property type="match status" value="1"/>
</dbReference>
<comment type="similarity">
    <text evidence="3">Belongs to the GHMP kinase family. Homoserine kinase subfamily.</text>
</comment>
<comment type="function">
    <text evidence="19">Commits homoserine to the threonine biosynthesis pathway by catalyzing its O-phosphorylation.</text>
</comment>
<dbReference type="UniPathway" id="UPA00050">
    <property type="reaction ID" value="UER00064"/>
</dbReference>
<organism evidence="24 25">
    <name type="scientific">Clohesyomyces aquaticus</name>
    <dbReference type="NCBI Taxonomy" id="1231657"/>
    <lineage>
        <taxon>Eukaryota</taxon>
        <taxon>Fungi</taxon>
        <taxon>Dikarya</taxon>
        <taxon>Ascomycota</taxon>
        <taxon>Pezizomycotina</taxon>
        <taxon>Dothideomycetes</taxon>
        <taxon>Pleosporomycetidae</taxon>
        <taxon>Pleosporales</taxon>
        <taxon>Lindgomycetaceae</taxon>
        <taxon>Clohesyomyces</taxon>
    </lineage>
</organism>
<evidence type="ECO:0000259" key="23">
    <source>
        <dbReference type="Pfam" id="PF02769"/>
    </source>
</evidence>
<comment type="catalytic activity">
    <reaction evidence="18">
        <text>L-homoserine + ATP = O-phospho-L-homoserine + ADP + H(+)</text>
        <dbReference type="Rhea" id="RHEA:13985"/>
        <dbReference type="ChEBI" id="CHEBI:15378"/>
        <dbReference type="ChEBI" id="CHEBI:30616"/>
        <dbReference type="ChEBI" id="CHEBI:57476"/>
        <dbReference type="ChEBI" id="CHEBI:57590"/>
        <dbReference type="ChEBI" id="CHEBI:456216"/>
        <dbReference type="EC" id="2.7.1.39"/>
    </reaction>
    <physiologicalReaction direction="left-to-right" evidence="18">
        <dbReference type="Rhea" id="RHEA:13986"/>
    </physiologicalReaction>
</comment>
<dbReference type="InterPro" id="IPR004733">
    <property type="entry name" value="PurM_cligase"/>
</dbReference>
<dbReference type="InterPro" id="IPR036676">
    <property type="entry name" value="PurM-like_C_sf"/>
</dbReference>
<dbReference type="InterPro" id="IPR006204">
    <property type="entry name" value="GHMP_kinase_N_dom"/>
</dbReference>
<evidence type="ECO:0000256" key="20">
    <source>
        <dbReference type="SAM" id="MobiDB-lite"/>
    </source>
</evidence>
<reference evidence="24 25" key="1">
    <citation type="submission" date="2016-07" db="EMBL/GenBank/DDBJ databases">
        <title>Pervasive Adenine N6-methylation of Active Genes in Fungi.</title>
        <authorList>
            <consortium name="DOE Joint Genome Institute"/>
            <person name="Mondo S.J."/>
            <person name="Dannebaum R.O."/>
            <person name="Kuo R.C."/>
            <person name="Labutti K."/>
            <person name="Haridas S."/>
            <person name="Kuo A."/>
            <person name="Salamov A."/>
            <person name="Ahrendt S.R."/>
            <person name="Lipzen A."/>
            <person name="Sullivan W."/>
            <person name="Andreopoulos W.B."/>
            <person name="Clum A."/>
            <person name="Lindquist E."/>
            <person name="Daum C."/>
            <person name="Ramamoorthy G.K."/>
            <person name="Gryganskyi A."/>
            <person name="Culley D."/>
            <person name="Magnuson J.K."/>
            <person name="James T.Y."/>
            <person name="O'Malley M.A."/>
            <person name="Stajich J.E."/>
            <person name="Spatafora J.W."/>
            <person name="Visel A."/>
            <person name="Grigoriev I.V."/>
        </authorList>
    </citation>
    <scope>NUCLEOTIDE SEQUENCE [LARGE SCALE GENOMIC DNA]</scope>
    <source>
        <strain evidence="24 25">CBS 115471</strain>
    </source>
</reference>
<dbReference type="Pfam" id="PF02769">
    <property type="entry name" value="AIRS_C"/>
    <property type="match status" value="1"/>
</dbReference>
<evidence type="ECO:0000256" key="19">
    <source>
        <dbReference type="ARBA" id="ARBA00054121"/>
    </source>
</evidence>
<keyword evidence="12" id="KW-0658">Purine biosynthesis</keyword>